<sequence precursor="true">MKCTPTFNNILGFSGGAGSRLRQIAVELRRLQQPSPAEMLKQKKNPGDRSFPSFRFAMSDLHVLLKTIIARGGQLNYSYAPSQPSP</sequence>
<evidence type="ECO:0000313" key="2">
    <source>
        <dbReference type="Proteomes" id="UP000010478"/>
    </source>
</evidence>
<proteinExistence type="predicted"/>
<dbReference type="RefSeq" id="WP_015174847.1">
    <property type="nucleotide sequence ID" value="NC_019729.1"/>
</dbReference>
<accession>K9VDF0</accession>
<protein>
    <submittedName>
        <fullName evidence="1">Uncharacterized protein</fullName>
    </submittedName>
</protein>
<keyword evidence="2" id="KW-1185">Reference proteome</keyword>
<organism evidence="1 2">
    <name type="scientific">Phormidium nigroviride PCC 7112</name>
    <dbReference type="NCBI Taxonomy" id="179408"/>
    <lineage>
        <taxon>Bacteria</taxon>
        <taxon>Bacillati</taxon>
        <taxon>Cyanobacteriota</taxon>
        <taxon>Cyanophyceae</taxon>
        <taxon>Oscillatoriophycideae</taxon>
        <taxon>Oscillatoriales</taxon>
        <taxon>Oscillatoriaceae</taxon>
        <taxon>Phormidium</taxon>
    </lineage>
</organism>
<name>K9VDF0_9CYAN</name>
<dbReference type="STRING" id="179408.Osc7112_0953"/>
<gene>
    <name evidence="1" type="ORF">Osc7112_0953</name>
</gene>
<dbReference type="KEGG" id="oni:Osc7112_0953"/>
<dbReference type="HOGENOM" id="CLU_2494908_0_0_3"/>
<evidence type="ECO:0000313" key="1">
    <source>
        <dbReference type="EMBL" id="AFZ05519.1"/>
    </source>
</evidence>
<dbReference type="Proteomes" id="UP000010478">
    <property type="component" value="Chromosome"/>
</dbReference>
<dbReference type="AlphaFoldDB" id="K9VDF0"/>
<reference evidence="1 2" key="1">
    <citation type="submission" date="2012-05" db="EMBL/GenBank/DDBJ databases">
        <title>Finished chromosome of genome of Oscillatoria sp. PCC 7112.</title>
        <authorList>
            <consortium name="US DOE Joint Genome Institute"/>
            <person name="Gugger M."/>
            <person name="Coursin T."/>
            <person name="Rippka R."/>
            <person name="Tandeau De Marsac N."/>
            <person name="Huntemann M."/>
            <person name="Wei C.-L."/>
            <person name="Han J."/>
            <person name="Detter J.C."/>
            <person name="Han C."/>
            <person name="Tapia R."/>
            <person name="Davenport K."/>
            <person name="Daligault H."/>
            <person name="Erkkila T."/>
            <person name="Gu W."/>
            <person name="Munk A.C.C."/>
            <person name="Teshima H."/>
            <person name="Xu Y."/>
            <person name="Chain P."/>
            <person name="Chen A."/>
            <person name="Krypides N."/>
            <person name="Mavromatis K."/>
            <person name="Markowitz V."/>
            <person name="Szeto E."/>
            <person name="Ivanova N."/>
            <person name="Mikhailova N."/>
            <person name="Ovchinnikova G."/>
            <person name="Pagani I."/>
            <person name="Pati A."/>
            <person name="Goodwin L."/>
            <person name="Peters L."/>
            <person name="Pitluck S."/>
            <person name="Woyke T."/>
            <person name="Kerfeld C."/>
        </authorList>
    </citation>
    <scope>NUCLEOTIDE SEQUENCE [LARGE SCALE GENOMIC DNA]</scope>
    <source>
        <strain evidence="1 2">PCC 7112</strain>
    </source>
</reference>
<dbReference type="EMBL" id="CP003614">
    <property type="protein sequence ID" value="AFZ05519.1"/>
    <property type="molecule type" value="Genomic_DNA"/>
</dbReference>